<gene>
    <name evidence="3" type="ORF">SDC9_64320</name>
</gene>
<reference evidence="3" key="1">
    <citation type="submission" date="2019-08" db="EMBL/GenBank/DDBJ databases">
        <authorList>
            <person name="Kucharzyk K."/>
            <person name="Murdoch R.W."/>
            <person name="Higgins S."/>
            <person name="Loffler F."/>
        </authorList>
    </citation>
    <scope>NUCLEOTIDE SEQUENCE</scope>
</reference>
<dbReference type="Pfam" id="PF12773">
    <property type="entry name" value="DZR"/>
    <property type="match status" value="1"/>
</dbReference>
<comment type="caution">
    <text evidence="3">The sequence shown here is derived from an EMBL/GenBank/DDBJ whole genome shotgun (WGS) entry which is preliminary data.</text>
</comment>
<dbReference type="AlphaFoldDB" id="A0A644XNZ8"/>
<proteinExistence type="predicted"/>
<evidence type="ECO:0000313" key="3">
    <source>
        <dbReference type="EMBL" id="MPM17920.1"/>
    </source>
</evidence>
<accession>A0A644XNZ8</accession>
<dbReference type="InterPro" id="IPR025874">
    <property type="entry name" value="DZR"/>
</dbReference>
<organism evidence="3">
    <name type="scientific">bioreactor metagenome</name>
    <dbReference type="NCBI Taxonomy" id="1076179"/>
    <lineage>
        <taxon>unclassified sequences</taxon>
        <taxon>metagenomes</taxon>
        <taxon>ecological metagenomes</taxon>
    </lineage>
</organism>
<dbReference type="EMBL" id="VSSQ01002884">
    <property type="protein sequence ID" value="MPM17920.1"/>
    <property type="molecule type" value="Genomic_DNA"/>
</dbReference>
<feature type="domain" description="DZANK-type" evidence="2">
    <location>
        <begin position="106"/>
        <end position="150"/>
    </location>
</feature>
<protein>
    <recommendedName>
        <fullName evidence="2">DZANK-type domain-containing protein</fullName>
    </recommendedName>
</protein>
<keyword evidence="1" id="KW-0175">Coiled coil</keyword>
<evidence type="ECO:0000256" key="1">
    <source>
        <dbReference type="SAM" id="Coils"/>
    </source>
</evidence>
<sequence>MANDLFGDFGGFMRGLSGLMPQDDPNVKQMNLQSQLGDLQAEETALYASIGKQALAETPDRFPEQTRELTLVKSRITSMQAELAAAQQEQEKAEREQQQAEALHTCPRCGTRNPDGVRFCQECGTKLGPVVCASCGAPLSPSAKFCGECGAMQEG</sequence>
<feature type="coiled-coil region" evidence="1">
    <location>
        <begin position="69"/>
        <end position="103"/>
    </location>
</feature>
<evidence type="ECO:0000259" key="2">
    <source>
        <dbReference type="Pfam" id="PF12773"/>
    </source>
</evidence>
<name>A0A644XNZ8_9ZZZZ</name>